<evidence type="ECO:0000313" key="2">
    <source>
        <dbReference type="Proteomes" id="UP000188268"/>
    </source>
</evidence>
<dbReference type="Proteomes" id="UP000188268">
    <property type="component" value="Unassembled WGS sequence"/>
</dbReference>
<dbReference type="AlphaFoldDB" id="A0A1R3JEA5"/>
<keyword evidence="2" id="KW-1185">Reference proteome</keyword>
<name>A0A1R3JEA5_COCAP</name>
<dbReference type="Gramene" id="OMO93154">
    <property type="protein sequence ID" value="OMO93154"/>
    <property type="gene ID" value="CCACVL1_06608"/>
</dbReference>
<comment type="caution">
    <text evidence="1">The sequence shown here is derived from an EMBL/GenBank/DDBJ whole genome shotgun (WGS) entry which is preliminary data.</text>
</comment>
<dbReference type="EMBL" id="AWWV01008101">
    <property type="protein sequence ID" value="OMO93154.1"/>
    <property type="molecule type" value="Genomic_DNA"/>
</dbReference>
<accession>A0A1R3JEA5</accession>
<gene>
    <name evidence="1" type="ORF">CCACVL1_06608</name>
</gene>
<proteinExistence type="predicted"/>
<protein>
    <submittedName>
        <fullName evidence="1">Uncharacterized protein</fullName>
    </submittedName>
</protein>
<evidence type="ECO:0000313" key="1">
    <source>
        <dbReference type="EMBL" id="OMO93154.1"/>
    </source>
</evidence>
<organism evidence="1 2">
    <name type="scientific">Corchorus capsularis</name>
    <name type="common">Jute</name>
    <dbReference type="NCBI Taxonomy" id="210143"/>
    <lineage>
        <taxon>Eukaryota</taxon>
        <taxon>Viridiplantae</taxon>
        <taxon>Streptophyta</taxon>
        <taxon>Embryophyta</taxon>
        <taxon>Tracheophyta</taxon>
        <taxon>Spermatophyta</taxon>
        <taxon>Magnoliopsida</taxon>
        <taxon>eudicotyledons</taxon>
        <taxon>Gunneridae</taxon>
        <taxon>Pentapetalae</taxon>
        <taxon>rosids</taxon>
        <taxon>malvids</taxon>
        <taxon>Malvales</taxon>
        <taxon>Malvaceae</taxon>
        <taxon>Grewioideae</taxon>
        <taxon>Apeibeae</taxon>
        <taxon>Corchorus</taxon>
    </lineage>
</organism>
<sequence>MEDTATQKVQAFFEIKKAANNKLCDCHPMSKGSSVVRPKYSS</sequence>
<reference evidence="1 2" key="1">
    <citation type="submission" date="2013-09" db="EMBL/GenBank/DDBJ databases">
        <title>Corchorus capsularis genome sequencing.</title>
        <authorList>
            <person name="Alam M."/>
            <person name="Haque M.S."/>
            <person name="Islam M.S."/>
            <person name="Emdad E.M."/>
            <person name="Islam M.M."/>
            <person name="Ahmed B."/>
            <person name="Halim A."/>
            <person name="Hossen Q.M.M."/>
            <person name="Hossain M.Z."/>
            <person name="Ahmed R."/>
            <person name="Khan M.M."/>
            <person name="Islam R."/>
            <person name="Rashid M.M."/>
            <person name="Khan S.A."/>
            <person name="Rahman M.S."/>
            <person name="Alam M."/>
        </authorList>
    </citation>
    <scope>NUCLEOTIDE SEQUENCE [LARGE SCALE GENOMIC DNA]</scope>
    <source>
        <strain evidence="2">cv. CVL-1</strain>
        <tissue evidence="1">Whole seedling</tissue>
    </source>
</reference>